<dbReference type="PANTHER" id="PTHR13903:SF8">
    <property type="entry name" value="PIRIN"/>
    <property type="match status" value="1"/>
</dbReference>
<dbReference type="InterPro" id="IPR014710">
    <property type="entry name" value="RmlC-like_jellyroll"/>
</dbReference>
<dbReference type="GO" id="GO:0046872">
    <property type="term" value="F:metal ion binding"/>
    <property type="evidence" value="ECO:0007669"/>
    <property type="project" value="UniProtKB-KW"/>
</dbReference>
<keyword evidence="7" id="KW-1185">Reference proteome</keyword>
<accession>A0A316Z1Y2</accession>
<dbReference type="Gene3D" id="2.60.120.10">
    <property type="entry name" value="Jelly Rolls"/>
    <property type="match status" value="2"/>
</dbReference>
<dbReference type="PANTHER" id="PTHR13903">
    <property type="entry name" value="PIRIN-RELATED"/>
    <property type="match status" value="1"/>
</dbReference>
<evidence type="ECO:0000313" key="6">
    <source>
        <dbReference type="EMBL" id="PWN95800.1"/>
    </source>
</evidence>
<feature type="binding site" evidence="2">
    <location>
        <position position="63"/>
    </location>
    <ligand>
        <name>Fe cation</name>
        <dbReference type="ChEBI" id="CHEBI:24875"/>
    </ligand>
</feature>
<comment type="similarity">
    <text evidence="1 3">Belongs to the pirin family.</text>
</comment>
<dbReference type="Proteomes" id="UP000245946">
    <property type="component" value="Unassembled WGS sequence"/>
</dbReference>
<dbReference type="InterPro" id="IPR012093">
    <property type="entry name" value="Pirin"/>
</dbReference>
<feature type="binding site" evidence="2">
    <location>
        <position position="109"/>
    </location>
    <ligand>
        <name>Fe cation</name>
        <dbReference type="ChEBI" id="CHEBI:24875"/>
    </ligand>
</feature>
<dbReference type="SUPFAM" id="SSF51182">
    <property type="entry name" value="RmlC-like cupins"/>
    <property type="match status" value="1"/>
</dbReference>
<dbReference type="InterPro" id="IPR008778">
    <property type="entry name" value="Pirin_C_dom"/>
</dbReference>
<dbReference type="STRING" id="58919.A0A316Z1Y2"/>
<sequence length="321" mass="34965">MSANASTAMLSRSVVKKVPAIETPEGAGAIVRRSIGTPALRNLSPFLMYDHFHAPEGAGFPDHPHRGMTTVTYVLQGAFQHEDFMGNAGIIGPGASQVMSAGRGVVHAEMPLHRDAQGNKLPDPVGLQLWIDLPEESKMSEPYYQEFTAEEMPTARPRPSEPIETEGSDWEIKILAGESHGVKSPVRSPERGQCWYLDVRLNKPGARVFQPIPTGWTAFIYVGDSAPIKVGDDASLAAHEKFHTLVLSNKAVVTDPKTDPSTGEEGRAFVIAGMPLDQTVYQHGPFVMTSAAEIRQAFEDYQYGQNGFERAPGWRSKIGGQ</sequence>
<dbReference type="PIRSF" id="PIRSF006232">
    <property type="entry name" value="Pirin"/>
    <property type="match status" value="1"/>
</dbReference>
<dbReference type="CDD" id="cd02909">
    <property type="entry name" value="cupin_pirin_N"/>
    <property type="match status" value="1"/>
</dbReference>
<dbReference type="RefSeq" id="XP_025596079.1">
    <property type="nucleotide sequence ID" value="XM_025740356.1"/>
</dbReference>
<protein>
    <recommendedName>
        <fullName evidence="8">Pirin</fullName>
    </recommendedName>
</protein>
<dbReference type="InterPro" id="IPR003829">
    <property type="entry name" value="Pirin_N_dom"/>
</dbReference>
<dbReference type="OrthoDB" id="198735at2759"/>
<comment type="cofactor">
    <cofactor evidence="2">
        <name>Fe cation</name>
        <dbReference type="ChEBI" id="CHEBI:24875"/>
    </cofactor>
    <text evidence="2">Binds 1 Fe cation per subunit.</text>
</comment>
<feature type="domain" description="Pirin C-terminal" evidence="5">
    <location>
        <begin position="196"/>
        <end position="307"/>
    </location>
</feature>
<organism evidence="6 7">
    <name type="scientific">Tilletiopsis washingtonensis</name>
    <dbReference type="NCBI Taxonomy" id="58919"/>
    <lineage>
        <taxon>Eukaryota</taxon>
        <taxon>Fungi</taxon>
        <taxon>Dikarya</taxon>
        <taxon>Basidiomycota</taxon>
        <taxon>Ustilaginomycotina</taxon>
        <taxon>Exobasidiomycetes</taxon>
        <taxon>Entylomatales</taxon>
        <taxon>Entylomatales incertae sedis</taxon>
        <taxon>Tilletiopsis</taxon>
    </lineage>
</organism>
<gene>
    <name evidence="6" type="ORF">FA09DRAFT_301049</name>
</gene>
<evidence type="ECO:0000256" key="3">
    <source>
        <dbReference type="RuleBase" id="RU003457"/>
    </source>
</evidence>
<evidence type="ECO:0000256" key="1">
    <source>
        <dbReference type="ARBA" id="ARBA00008416"/>
    </source>
</evidence>
<reference evidence="6 7" key="1">
    <citation type="journal article" date="2018" name="Mol. Biol. Evol.">
        <title>Broad Genomic Sampling Reveals a Smut Pathogenic Ancestry of the Fungal Clade Ustilaginomycotina.</title>
        <authorList>
            <person name="Kijpornyongpan T."/>
            <person name="Mondo S.J."/>
            <person name="Barry K."/>
            <person name="Sandor L."/>
            <person name="Lee J."/>
            <person name="Lipzen A."/>
            <person name="Pangilinan J."/>
            <person name="LaButti K."/>
            <person name="Hainaut M."/>
            <person name="Henrissat B."/>
            <person name="Grigoriev I.V."/>
            <person name="Spatafora J.W."/>
            <person name="Aime M.C."/>
        </authorList>
    </citation>
    <scope>NUCLEOTIDE SEQUENCE [LARGE SCALE GENOMIC DNA]</scope>
    <source>
        <strain evidence="6 7">MCA 4186</strain>
    </source>
</reference>
<keyword evidence="2" id="KW-0479">Metal-binding</keyword>
<evidence type="ECO:0000259" key="4">
    <source>
        <dbReference type="Pfam" id="PF02678"/>
    </source>
</evidence>
<feature type="binding site" evidence="2">
    <location>
        <position position="107"/>
    </location>
    <ligand>
        <name>Fe cation</name>
        <dbReference type="ChEBI" id="CHEBI:24875"/>
    </ligand>
</feature>
<keyword evidence="2" id="KW-0408">Iron</keyword>
<name>A0A316Z1Y2_9BASI</name>
<proteinExistence type="inferred from homology"/>
<evidence type="ECO:0000313" key="7">
    <source>
        <dbReference type="Proteomes" id="UP000245946"/>
    </source>
</evidence>
<dbReference type="Pfam" id="PF05726">
    <property type="entry name" value="Pirin_C"/>
    <property type="match status" value="1"/>
</dbReference>
<dbReference type="InterPro" id="IPR011051">
    <property type="entry name" value="RmlC_Cupin_sf"/>
</dbReference>
<dbReference type="EMBL" id="KZ819302">
    <property type="protein sequence ID" value="PWN95800.1"/>
    <property type="molecule type" value="Genomic_DNA"/>
</dbReference>
<feature type="binding site" evidence="2">
    <location>
        <position position="65"/>
    </location>
    <ligand>
        <name>Fe cation</name>
        <dbReference type="ChEBI" id="CHEBI:24875"/>
    </ligand>
</feature>
<dbReference type="GeneID" id="37267902"/>
<feature type="domain" description="Pirin N-terminal" evidence="4">
    <location>
        <begin position="31"/>
        <end position="131"/>
    </location>
</feature>
<evidence type="ECO:0000259" key="5">
    <source>
        <dbReference type="Pfam" id="PF05726"/>
    </source>
</evidence>
<dbReference type="AlphaFoldDB" id="A0A316Z1Y2"/>
<dbReference type="CDD" id="cd02247">
    <property type="entry name" value="cupin_pirin_C"/>
    <property type="match status" value="1"/>
</dbReference>
<dbReference type="Pfam" id="PF02678">
    <property type="entry name" value="Pirin"/>
    <property type="match status" value="1"/>
</dbReference>
<evidence type="ECO:0000256" key="2">
    <source>
        <dbReference type="PIRSR" id="PIRSR006232-1"/>
    </source>
</evidence>
<evidence type="ECO:0008006" key="8">
    <source>
        <dbReference type="Google" id="ProtNLM"/>
    </source>
</evidence>